<organism evidence="2 3">
    <name type="scientific">Ulvibacter antarcticus</name>
    <dbReference type="NCBI Taxonomy" id="442714"/>
    <lineage>
        <taxon>Bacteria</taxon>
        <taxon>Pseudomonadati</taxon>
        <taxon>Bacteroidota</taxon>
        <taxon>Flavobacteriia</taxon>
        <taxon>Flavobacteriales</taxon>
        <taxon>Flavobacteriaceae</taxon>
        <taxon>Ulvibacter</taxon>
    </lineage>
</organism>
<dbReference type="EMBL" id="REFC01000012">
    <property type="protein sequence ID" value="RMA64837.1"/>
    <property type="molecule type" value="Genomic_DNA"/>
</dbReference>
<dbReference type="Proteomes" id="UP000271339">
    <property type="component" value="Unassembled WGS sequence"/>
</dbReference>
<accession>A0A3L9YYF7</accession>
<evidence type="ECO:0000313" key="3">
    <source>
        <dbReference type="Proteomes" id="UP000271339"/>
    </source>
</evidence>
<sequence length="111" mass="13771">MKISELKQKKWLRLISNKYVLILLLFVIWMFFFDTNSFLIHNELNHDVNALEDNKEFYKKEIKNDKVFIERMKDSEQIEKFAREKYYLKKEKEDIFIIENEDSLKKKKKDE</sequence>
<keyword evidence="3" id="KW-1185">Reference proteome</keyword>
<dbReference type="Pfam" id="PF04977">
    <property type="entry name" value="DivIC"/>
    <property type="match status" value="1"/>
</dbReference>
<keyword evidence="1" id="KW-0812">Transmembrane</keyword>
<evidence type="ECO:0000256" key="1">
    <source>
        <dbReference type="SAM" id="Phobius"/>
    </source>
</evidence>
<evidence type="ECO:0000313" key="2">
    <source>
        <dbReference type="EMBL" id="RMA64837.1"/>
    </source>
</evidence>
<dbReference type="AlphaFoldDB" id="A0A3L9YYF7"/>
<dbReference type="OrthoDB" id="1467719at2"/>
<reference evidence="2 3" key="1">
    <citation type="submission" date="2018-10" db="EMBL/GenBank/DDBJ databases">
        <title>Genomic Encyclopedia of Archaeal and Bacterial Type Strains, Phase II (KMG-II): from individual species to whole genera.</title>
        <authorList>
            <person name="Goeker M."/>
        </authorList>
    </citation>
    <scope>NUCLEOTIDE SEQUENCE [LARGE SCALE GENOMIC DNA]</scope>
    <source>
        <strain evidence="2 3">DSM 23424</strain>
    </source>
</reference>
<gene>
    <name evidence="2" type="ORF">BXY75_1721</name>
</gene>
<name>A0A3L9YYF7_9FLAO</name>
<dbReference type="RefSeq" id="WP_121907260.1">
    <property type="nucleotide sequence ID" value="NZ_REFC01000012.1"/>
</dbReference>
<proteinExistence type="predicted"/>
<feature type="transmembrane region" description="Helical" evidence="1">
    <location>
        <begin position="12"/>
        <end position="32"/>
    </location>
</feature>
<protein>
    <submittedName>
        <fullName evidence="2">Septum formation initiator</fullName>
    </submittedName>
</protein>
<keyword evidence="1" id="KW-1133">Transmembrane helix</keyword>
<comment type="caution">
    <text evidence="2">The sequence shown here is derived from an EMBL/GenBank/DDBJ whole genome shotgun (WGS) entry which is preliminary data.</text>
</comment>
<keyword evidence="1" id="KW-0472">Membrane</keyword>
<dbReference type="InterPro" id="IPR007060">
    <property type="entry name" value="FtsL/DivIC"/>
</dbReference>